<evidence type="ECO:0000313" key="3">
    <source>
        <dbReference type="Proteomes" id="UP001596058"/>
    </source>
</evidence>
<comment type="similarity">
    <text evidence="1">Belongs to the GMC oxidoreductase family.</text>
</comment>
<dbReference type="EMBL" id="JBHSPA010000115">
    <property type="protein sequence ID" value="MFC5834711.1"/>
    <property type="molecule type" value="Genomic_DNA"/>
</dbReference>
<dbReference type="Proteomes" id="UP001596058">
    <property type="component" value="Unassembled WGS sequence"/>
</dbReference>
<protein>
    <recommendedName>
        <fullName evidence="4">GMC oxidoreductase</fullName>
    </recommendedName>
</protein>
<evidence type="ECO:0000313" key="2">
    <source>
        <dbReference type="EMBL" id="MFC5834711.1"/>
    </source>
</evidence>
<dbReference type="InterPro" id="IPR012132">
    <property type="entry name" value="GMC_OxRdtase"/>
</dbReference>
<evidence type="ECO:0000256" key="1">
    <source>
        <dbReference type="ARBA" id="ARBA00010790"/>
    </source>
</evidence>
<dbReference type="SUPFAM" id="SSF54373">
    <property type="entry name" value="FAD-linked reductases, C-terminal domain"/>
    <property type="match status" value="1"/>
</dbReference>
<keyword evidence="3" id="KW-1185">Reference proteome</keyword>
<proteinExistence type="inferred from homology"/>
<dbReference type="RefSeq" id="WP_379524125.1">
    <property type="nucleotide sequence ID" value="NZ_JBHSPA010000115.1"/>
</dbReference>
<dbReference type="InterPro" id="IPR036188">
    <property type="entry name" value="FAD/NAD-bd_sf"/>
</dbReference>
<dbReference type="Gene3D" id="3.30.560.10">
    <property type="entry name" value="Glucose Oxidase, domain 3"/>
    <property type="match status" value="1"/>
</dbReference>
<evidence type="ECO:0008006" key="4">
    <source>
        <dbReference type="Google" id="ProtNLM"/>
    </source>
</evidence>
<dbReference type="PANTHER" id="PTHR11552:SF147">
    <property type="entry name" value="CHOLINE DEHYDROGENASE, MITOCHONDRIAL"/>
    <property type="match status" value="1"/>
</dbReference>
<reference evidence="3" key="1">
    <citation type="journal article" date="2019" name="Int. J. Syst. Evol. Microbiol.">
        <title>The Global Catalogue of Microorganisms (GCM) 10K type strain sequencing project: providing services to taxonomists for standard genome sequencing and annotation.</title>
        <authorList>
            <consortium name="The Broad Institute Genomics Platform"/>
            <consortium name="The Broad Institute Genome Sequencing Center for Infectious Disease"/>
            <person name="Wu L."/>
            <person name="Ma J."/>
        </authorList>
    </citation>
    <scope>NUCLEOTIDE SEQUENCE [LARGE SCALE GENOMIC DNA]</scope>
    <source>
        <strain evidence="3">CCUG 53903</strain>
    </source>
</reference>
<name>A0ABW1DCD0_9ACTN</name>
<gene>
    <name evidence="2" type="ORF">ACFPZ3_63635</name>
</gene>
<comment type="caution">
    <text evidence="2">The sequence shown here is derived from an EMBL/GenBank/DDBJ whole genome shotgun (WGS) entry which is preliminary data.</text>
</comment>
<organism evidence="2 3">
    <name type="scientific">Nonomuraea insulae</name>
    <dbReference type="NCBI Taxonomy" id="1616787"/>
    <lineage>
        <taxon>Bacteria</taxon>
        <taxon>Bacillati</taxon>
        <taxon>Actinomycetota</taxon>
        <taxon>Actinomycetes</taxon>
        <taxon>Streptosporangiales</taxon>
        <taxon>Streptosporangiaceae</taxon>
        <taxon>Nonomuraea</taxon>
    </lineage>
</organism>
<dbReference type="PANTHER" id="PTHR11552">
    <property type="entry name" value="GLUCOSE-METHANOL-CHOLINE GMC OXIDOREDUCTASE"/>
    <property type="match status" value="1"/>
</dbReference>
<dbReference type="Gene3D" id="3.50.50.60">
    <property type="entry name" value="FAD/NAD(P)-binding domain"/>
    <property type="match status" value="1"/>
</dbReference>
<dbReference type="SUPFAM" id="SSF51905">
    <property type="entry name" value="FAD/NAD(P)-binding domain"/>
    <property type="match status" value="1"/>
</dbReference>
<accession>A0ABW1DCD0</accession>
<sequence length="96" mass="10092">MDLQFTLTLLGMTGELTLIEEPVVTCAISVLDPDSRGNVRLSGTDPARPPLVDPDYLGDDGDASVMPAITRGNTQAPTIMIAERAAARIARAAGVR</sequence>